<dbReference type="SUPFAM" id="SSF53335">
    <property type="entry name" value="S-adenosyl-L-methionine-dependent methyltransferases"/>
    <property type="match status" value="1"/>
</dbReference>
<dbReference type="NCBIfam" id="TIGR01444">
    <property type="entry name" value="fkbM_fam"/>
    <property type="match status" value="1"/>
</dbReference>
<evidence type="ECO:0000313" key="3">
    <source>
        <dbReference type="EMBL" id="CAD8448546.1"/>
    </source>
</evidence>
<dbReference type="Gene3D" id="3.40.50.2000">
    <property type="entry name" value="Glycogen Phosphorylase B"/>
    <property type="match status" value="2"/>
</dbReference>
<dbReference type="InterPro" id="IPR029063">
    <property type="entry name" value="SAM-dependent_MTases_sf"/>
</dbReference>
<dbReference type="SUPFAM" id="SSF53756">
    <property type="entry name" value="UDP-Glycosyltransferase/glycogen phosphorylase"/>
    <property type="match status" value="1"/>
</dbReference>
<dbReference type="PANTHER" id="PTHR48050:SF11">
    <property type="entry name" value="GLYCOSYLTRANSFERASE"/>
    <property type="match status" value="1"/>
</dbReference>
<dbReference type="Pfam" id="PF06722">
    <property type="entry name" value="EryCIII-like_C"/>
    <property type="match status" value="1"/>
</dbReference>
<dbReference type="AlphaFoldDB" id="A0A7S0DAC9"/>
<dbReference type="PANTHER" id="PTHR48050">
    <property type="entry name" value="STEROL 3-BETA-GLUCOSYLTRANSFERASE"/>
    <property type="match status" value="1"/>
</dbReference>
<reference evidence="3" key="1">
    <citation type="submission" date="2021-01" db="EMBL/GenBank/DDBJ databases">
        <authorList>
            <person name="Corre E."/>
            <person name="Pelletier E."/>
            <person name="Niang G."/>
            <person name="Scheremetjew M."/>
            <person name="Finn R."/>
            <person name="Kale V."/>
            <person name="Holt S."/>
            <person name="Cochrane G."/>
            <person name="Meng A."/>
            <person name="Brown T."/>
            <person name="Cohen L."/>
        </authorList>
    </citation>
    <scope>NUCLEOTIDE SEQUENCE</scope>
    <source>
        <strain evidence="3">CCAC1681</strain>
    </source>
</reference>
<evidence type="ECO:0000259" key="2">
    <source>
        <dbReference type="Pfam" id="PF06722"/>
    </source>
</evidence>
<feature type="domain" description="Methyltransferase FkbM" evidence="1">
    <location>
        <begin position="529"/>
        <end position="703"/>
    </location>
</feature>
<protein>
    <recommendedName>
        <fullName evidence="4">Glycosyltransferase family 1 protein</fullName>
    </recommendedName>
</protein>
<dbReference type="Pfam" id="PF05050">
    <property type="entry name" value="Methyltransf_21"/>
    <property type="match status" value="1"/>
</dbReference>
<dbReference type="InterPro" id="IPR010610">
    <property type="entry name" value="EryCIII-like_C"/>
</dbReference>
<dbReference type="InterPro" id="IPR050426">
    <property type="entry name" value="Glycosyltransferase_28"/>
</dbReference>
<evidence type="ECO:0000259" key="1">
    <source>
        <dbReference type="Pfam" id="PF05050"/>
    </source>
</evidence>
<evidence type="ECO:0008006" key="4">
    <source>
        <dbReference type="Google" id="ProtNLM"/>
    </source>
</evidence>
<proteinExistence type="predicted"/>
<feature type="domain" description="Erythromycin biosynthesis protein CIII-like C-terminal" evidence="2">
    <location>
        <begin position="353"/>
        <end position="424"/>
    </location>
</feature>
<sequence length="727" mass="81763">MSEARRPRREAKKRFAFLVIGTRGDVQPLAILAANLAAKHDVFFVTNRDNSFAEAPLKRAGVQRVDFLSLPSVTPRGGTRVVSEHQHRAECTAFLEDALGCRAGHQGGEGTEAGDRETFVEEASECLVVINLFAVEGFHIAEALGVPCAIVSPCHIPYDAPRNVVRDIKLGYPGLYDAEVEHWAWVLFDTTRWAHWRVTELGLDEVPFLERRMKTQLIYAIPPSIYPIPGYLPDTVRATGFFFPPEGWEREVIVPTRMQDFFEGPVVCIALSTSWDKMGTLGNDEDAIRFIRACHSSMKSLGLRGFLLLSNLDSVLGRAWTGVFRKRKLANDSKAEHETSWLDGDDVLQAFAGSFPYEQLFSLCFAAFHHGGSGSVAEAIRAGIPQIILPTVFDQQHWAERMQWLSVAKILSRTEQSESIDIEENELFMAFEFLKGAEARENARNLRETIRDNESNGVKDTAELLESLAETKCSRRSNPSVTVKLKNGWRFACNREAREEAMYLYEEIVERSVYFRNGIQPKRGGIIFDVGANTGMFLLAVNDRLRVDTECGWERYIAFEPLTQNIDTLRKNAIAHGVGRYDIMQCGLSDADGSADFVYFRRVPGNSTMHIKEKLELQSASMNPSLLEDRENSRCAVRTLSSILDDEYSDIERIDLLKIDVEGSELLVLRGISKAHMKMIRHLVVEVHDVDDRLSDVLELLTMSGFDCSTESGERGARAFIVYATRN</sequence>
<dbReference type="Gene3D" id="3.40.50.150">
    <property type="entry name" value="Vaccinia Virus protein VP39"/>
    <property type="match status" value="1"/>
</dbReference>
<name>A0A7S0DAC9_MICPS</name>
<organism evidence="3">
    <name type="scientific">Micromonas pusilla</name>
    <name type="common">Picoplanktonic green alga</name>
    <name type="synonym">Chromulina pusilla</name>
    <dbReference type="NCBI Taxonomy" id="38833"/>
    <lineage>
        <taxon>Eukaryota</taxon>
        <taxon>Viridiplantae</taxon>
        <taxon>Chlorophyta</taxon>
        <taxon>Mamiellophyceae</taxon>
        <taxon>Mamiellales</taxon>
        <taxon>Mamiellaceae</taxon>
        <taxon>Micromonas</taxon>
    </lineage>
</organism>
<dbReference type="InterPro" id="IPR006342">
    <property type="entry name" value="FkbM_mtfrase"/>
</dbReference>
<dbReference type="EMBL" id="HBEN01012816">
    <property type="protein sequence ID" value="CAD8448546.1"/>
    <property type="molecule type" value="Transcribed_RNA"/>
</dbReference>
<accession>A0A7S0DAC9</accession>
<gene>
    <name evidence="3" type="ORF">MSP1401_LOCUS10672</name>
</gene>
<dbReference type="GO" id="GO:0016757">
    <property type="term" value="F:glycosyltransferase activity"/>
    <property type="evidence" value="ECO:0007669"/>
    <property type="project" value="UniProtKB-ARBA"/>
</dbReference>